<accession>A0ABS7I572</accession>
<comment type="caution">
    <text evidence="1">The sequence shown here is derived from an EMBL/GenBank/DDBJ whole genome shotgun (WGS) entry which is preliminary data.</text>
</comment>
<dbReference type="SUPFAM" id="SSF55144">
    <property type="entry name" value="LigT-like"/>
    <property type="match status" value="1"/>
</dbReference>
<evidence type="ECO:0000313" key="1">
    <source>
        <dbReference type="EMBL" id="MBW9111223.1"/>
    </source>
</evidence>
<protein>
    <submittedName>
        <fullName evidence="1">2'-5' RNA ligase family protein</fullName>
    </submittedName>
</protein>
<organism evidence="1 2">
    <name type="scientific">Microbacterium ureisolvens</name>
    <dbReference type="NCBI Taxonomy" id="2781186"/>
    <lineage>
        <taxon>Bacteria</taxon>
        <taxon>Bacillati</taxon>
        <taxon>Actinomycetota</taxon>
        <taxon>Actinomycetes</taxon>
        <taxon>Micrococcales</taxon>
        <taxon>Microbacteriaceae</taxon>
        <taxon>Microbacterium</taxon>
    </lineage>
</organism>
<dbReference type="GO" id="GO:0016874">
    <property type="term" value="F:ligase activity"/>
    <property type="evidence" value="ECO:0007669"/>
    <property type="project" value="UniProtKB-KW"/>
</dbReference>
<proteinExistence type="predicted"/>
<dbReference type="InterPro" id="IPR009097">
    <property type="entry name" value="Cyclic_Pdiesterase"/>
</dbReference>
<keyword evidence="2" id="KW-1185">Reference proteome</keyword>
<sequence length="174" mass="18744">MPAEDGGVFSVELIPDAELDRAVREDWDRLLGADLPSSGRNPAPSNRPHVTLAVRERLEPAAFAGLAGLLPVPLELGGIVLLGHRDRYVLARHVVVSSQLLAVHRAVAEIAGRPEPRYSTTAVDRWTPHITLARGLTAVRLATALRLIRAPHIVGEATGARVWDAESRTVTTLA</sequence>
<gene>
    <name evidence="1" type="ORF">JNB61_15700</name>
</gene>
<name>A0ABS7I572_9MICO</name>
<dbReference type="EMBL" id="JAEUAX010000010">
    <property type="protein sequence ID" value="MBW9111223.1"/>
    <property type="molecule type" value="Genomic_DNA"/>
</dbReference>
<keyword evidence="1" id="KW-0436">Ligase</keyword>
<reference evidence="1 2" key="1">
    <citation type="journal article" date="2021" name="MBio">
        <title>Poor Competitiveness of Bradyrhizobium in Pigeon Pea Root Colonization in Indian Soils.</title>
        <authorList>
            <person name="Chalasani D."/>
            <person name="Basu A."/>
            <person name="Pullabhotla S.V.S.R.N."/>
            <person name="Jorrin B."/>
            <person name="Neal A.L."/>
            <person name="Poole P.S."/>
            <person name="Podile A.R."/>
            <person name="Tkacz A."/>
        </authorList>
    </citation>
    <scope>NUCLEOTIDE SEQUENCE [LARGE SCALE GENOMIC DNA]</scope>
    <source>
        <strain evidence="1 2">HU12</strain>
    </source>
</reference>
<dbReference type="Pfam" id="PF13563">
    <property type="entry name" value="2_5_RNA_ligase2"/>
    <property type="match status" value="1"/>
</dbReference>
<dbReference type="Gene3D" id="3.90.1140.10">
    <property type="entry name" value="Cyclic phosphodiesterase"/>
    <property type="match status" value="1"/>
</dbReference>
<evidence type="ECO:0000313" key="2">
    <source>
        <dbReference type="Proteomes" id="UP000777440"/>
    </source>
</evidence>
<dbReference type="Proteomes" id="UP000777440">
    <property type="component" value="Unassembled WGS sequence"/>
</dbReference>